<sequence>MSRAVKADLWTLYKLLCNDATPMVRRTAASKLGEFAKLVASDVSSDELISLFTFFATDDQVICHNCLRTIQFTDGISI</sequence>
<name>A0A0M3HIF6_ASCLU</name>
<proteinExistence type="predicted"/>
<accession>A0A0M3HIF6</accession>
<reference evidence="3" key="1">
    <citation type="submission" date="2017-02" db="UniProtKB">
        <authorList>
            <consortium name="WormBaseParasite"/>
        </authorList>
    </citation>
    <scope>IDENTIFICATION</scope>
</reference>
<dbReference type="InterPro" id="IPR021133">
    <property type="entry name" value="HEAT_type_2"/>
</dbReference>
<dbReference type="AlphaFoldDB" id="A0A0M3HIF6"/>
<evidence type="ECO:0000313" key="2">
    <source>
        <dbReference type="Proteomes" id="UP000036681"/>
    </source>
</evidence>
<dbReference type="PROSITE" id="PS50077">
    <property type="entry name" value="HEAT_REPEAT"/>
    <property type="match status" value="1"/>
</dbReference>
<dbReference type="InterPro" id="IPR011030">
    <property type="entry name" value="Lipovitellin_superhlx_dom"/>
</dbReference>
<dbReference type="InterPro" id="IPR011989">
    <property type="entry name" value="ARM-like"/>
</dbReference>
<evidence type="ECO:0000313" key="3">
    <source>
        <dbReference type="WBParaSite" id="ALUE_0000130101-mRNA-1"/>
    </source>
</evidence>
<keyword evidence="2" id="KW-1185">Reference proteome</keyword>
<protein>
    <submittedName>
        <fullName evidence="3">HEAT repeat domain-containing protein</fullName>
    </submittedName>
</protein>
<dbReference type="Gene3D" id="1.25.10.10">
    <property type="entry name" value="Leucine-rich Repeat Variant"/>
    <property type="match status" value="1"/>
</dbReference>
<organism evidence="2 3">
    <name type="scientific">Ascaris lumbricoides</name>
    <name type="common">Giant roundworm</name>
    <dbReference type="NCBI Taxonomy" id="6252"/>
    <lineage>
        <taxon>Eukaryota</taxon>
        <taxon>Metazoa</taxon>
        <taxon>Ecdysozoa</taxon>
        <taxon>Nematoda</taxon>
        <taxon>Chromadorea</taxon>
        <taxon>Rhabditida</taxon>
        <taxon>Spirurina</taxon>
        <taxon>Ascaridomorpha</taxon>
        <taxon>Ascaridoidea</taxon>
        <taxon>Ascarididae</taxon>
        <taxon>Ascaris</taxon>
    </lineage>
</organism>
<dbReference type="WBParaSite" id="ALUE_0000130101-mRNA-1">
    <property type="protein sequence ID" value="ALUE_0000130101-mRNA-1"/>
    <property type="gene ID" value="ALUE_0000130101"/>
</dbReference>
<feature type="repeat" description="HEAT" evidence="1">
    <location>
        <begin position="9"/>
        <end position="47"/>
    </location>
</feature>
<evidence type="ECO:0000256" key="1">
    <source>
        <dbReference type="PROSITE-ProRule" id="PRU00103"/>
    </source>
</evidence>
<dbReference type="Proteomes" id="UP000036681">
    <property type="component" value="Unplaced"/>
</dbReference>
<dbReference type="SUPFAM" id="SSF48431">
    <property type="entry name" value="Lipovitellin-phosvitin complex, superhelical domain"/>
    <property type="match status" value="1"/>
</dbReference>